<evidence type="ECO:0000313" key="2">
    <source>
        <dbReference type="Proteomes" id="UP000317550"/>
    </source>
</evidence>
<gene>
    <name evidence="1" type="ORF">FNU76_19345</name>
</gene>
<dbReference type="RefSeq" id="WP_144279715.1">
    <property type="nucleotide sequence ID" value="NZ_CP041730.1"/>
</dbReference>
<proteinExistence type="predicted"/>
<reference evidence="2" key="1">
    <citation type="submission" date="2019-07" db="EMBL/GenBank/DDBJ databases">
        <title>Chitinimonas sp. nov., isolated from Ny-Alesund, arctica soil.</title>
        <authorList>
            <person name="Xu Q."/>
            <person name="Peng F."/>
        </authorList>
    </citation>
    <scope>NUCLEOTIDE SEQUENCE [LARGE SCALE GENOMIC DNA]</scope>
    <source>
        <strain evidence="2">R3-44</strain>
    </source>
</reference>
<dbReference type="KEGG" id="cari:FNU76_19345"/>
<dbReference type="AlphaFoldDB" id="A0A516SJJ1"/>
<protein>
    <submittedName>
        <fullName evidence="1">Uncharacterized protein</fullName>
    </submittedName>
</protein>
<accession>A0A516SJJ1</accession>
<organism evidence="1 2">
    <name type="scientific">Chitinimonas arctica</name>
    <dbReference type="NCBI Taxonomy" id="2594795"/>
    <lineage>
        <taxon>Bacteria</taxon>
        <taxon>Pseudomonadati</taxon>
        <taxon>Pseudomonadota</taxon>
        <taxon>Betaproteobacteria</taxon>
        <taxon>Neisseriales</taxon>
        <taxon>Chitinibacteraceae</taxon>
        <taxon>Chitinimonas</taxon>
    </lineage>
</organism>
<name>A0A516SJJ1_9NEIS</name>
<evidence type="ECO:0000313" key="1">
    <source>
        <dbReference type="EMBL" id="QDQ28332.1"/>
    </source>
</evidence>
<dbReference type="EMBL" id="CP041730">
    <property type="protein sequence ID" value="QDQ28332.1"/>
    <property type="molecule type" value="Genomic_DNA"/>
</dbReference>
<dbReference type="Proteomes" id="UP000317550">
    <property type="component" value="Chromosome"/>
</dbReference>
<keyword evidence="2" id="KW-1185">Reference proteome</keyword>
<sequence>MKYQIVELNHEHSGGEIFLFLCIDAPRRPLWHFGLALEGVQLTNGGAIHQVSREFETEDLAITHMTTRLIDLAVHHAMAIEELEPTPLAAAHVVAICRAYREVEPYGFVRSREAKGLS</sequence>